<dbReference type="RefSeq" id="WP_202584185.1">
    <property type="nucleotide sequence ID" value="NZ_BKBO01000028.1"/>
</dbReference>
<comment type="caution">
    <text evidence="3">The sequence shown here is derived from an EMBL/GenBank/DDBJ whole genome shotgun (WGS) entry which is preliminary data.</text>
</comment>
<dbReference type="SUPFAM" id="SSF159941">
    <property type="entry name" value="MM3350-like"/>
    <property type="match status" value="1"/>
</dbReference>
<accession>A0AAN4UCH1</accession>
<reference evidence="3" key="2">
    <citation type="journal article" date="2020" name="Int. Dairy J.">
        <title>Lactic acid bacterial diversity in Brie cheese focusing on salt concentration and pH of isolation medium and characterisation of halophilic and alkaliphilic lactic acid bacterial isolates.</title>
        <authorList>
            <person name="Unno R."/>
            <person name="Matsutani M."/>
            <person name="Suzuki T."/>
            <person name="Kodama K."/>
            <person name="Matsushita H."/>
            <person name="Yamasato K."/>
            <person name="Koizumi Y."/>
            <person name="Ishikawa M."/>
        </authorList>
    </citation>
    <scope>NUCLEOTIDE SEQUENCE</scope>
    <source>
        <strain evidence="3">7C1</strain>
        <strain evidence="2">8C4</strain>
    </source>
</reference>
<dbReference type="Gene3D" id="3.10.290.30">
    <property type="entry name" value="MM3350-like"/>
    <property type="match status" value="1"/>
</dbReference>
<dbReference type="InterPro" id="IPR012912">
    <property type="entry name" value="Plasmid_pRiA4b_Orf3-like"/>
</dbReference>
<keyword evidence="5" id="KW-1185">Reference proteome</keyword>
<dbReference type="Proteomes" id="UP000886607">
    <property type="component" value="Unassembled WGS sequence"/>
</dbReference>
<evidence type="ECO:0000313" key="3">
    <source>
        <dbReference type="EMBL" id="GEQ54902.1"/>
    </source>
</evidence>
<evidence type="ECO:0000313" key="5">
    <source>
        <dbReference type="Proteomes" id="UP000886607"/>
    </source>
</evidence>
<dbReference type="PANTHER" id="PTHR41878:SF1">
    <property type="entry name" value="TNPR PROTEIN"/>
    <property type="match status" value="1"/>
</dbReference>
<evidence type="ECO:0000259" key="1">
    <source>
        <dbReference type="Pfam" id="PF07929"/>
    </source>
</evidence>
<reference evidence="3" key="1">
    <citation type="submission" date="2019-08" db="EMBL/GenBank/DDBJ databases">
        <authorList>
            <person name="Ishikawa M."/>
            <person name="Suzuki T."/>
            <person name="Matsutani M."/>
        </authorList>
    </citation>
    <scope>NUCLEOTIDE SEQUENCE</scope>
    <source>
        <strain evidence="3">7C1</strain>
        <strain evidence="2">8C4</strain>
    </source>
</reference>
<feature type="domain" description="Plasmid pRiA4b Orf3-like" evidence="1">
    <location>
        <begin position="188"/>
        <end position="337"/>
    </location>
</feature>
<dbReference type="AlphaFoldDB" id="A0AAN4UCH1"/>
<evidence type="ECO:0000313" key="2">
    <source>
        <dbReference type="EMBL" id="GEQ49896.1"/>
    </source>
</evidence>
<dbReference type="EMBL" id="BKBQ01000028">
    <property type="protein sequence ID" value="GEQ54902.1"/>
    <property type="molecule type" value="Genomic_DNA"/>
</dbReference>
<protein>
    <recommendedName>
        <fullName evidence="1">Plasmid pRiA4b Orf3-like domain-containing protein</fullName>
    </recommendedName>
</protein>
<organism evidence="3 4">
    <name type="scientific">Tetragenococcus koreensis</name>
    <dbReference type="NCBI Taxonomy" id="290335"/>
    <lineage>
        <taxon>Bacteria</taxon>
        <taxon>Bacillati</taxon>
        <taxon>Bacillota</taxon>
        <taxon>Bacilli</taxon>
        <taxon>Lactobacillales</taxon>
        <taxon>Enterococcaceae</taxon>
        <taxon>Tetragenococcus</taxon>
    </lineage>
</organism>
<dbReference type="PANTHER" id="PTHR41878">
    <property type="entry name" value="LEXA REPRESSOR-RELATED"/>
    <property type="match status" value="1"/>
</dbReference>
<gene>
    <name evidence="2" type="ORF">TK11N_17480</name>
    <name evidence="3" type="ORF">TK2N_17460</name>
</gene>
<dbReference type="Proteomes" id="UP000886597">
    <property type="component" value="Unassembled WGS sequence"/>
</dbReference>
<dbReference type="InterPro" id="IPR024047">
    <property type="entry name" value="MM3350-like_sf"/>
</dbReference>
<dbReference type="Pfam" id="PF07929">
    <property type="entry name" value="PRiA4_ORF3"/>
    <property type="match status" value="1"/>
</dbReference>
<evidence type="ECO:0000313" key="4">
    <source>
        <dbReference type="Proteomes" id="UP000886597"/>
    </source>
</evidence>
<sequence length="350" mass="41322">MATMDDILDSFFRTKIDMLNEDYDSIIDDPEDLIRVILKLTDKMEESQSFSDIKLLEQFYLTDLPKNYIIFPDEVLAIHSVLLDFYQFLYENHYLSTDVYKDLLSFFQENKHTFLKRMGDEQFWTDEKKKQMDKMDQELLDSMPPEMDNLFQDLNNILQESSDYKPKDNIIAFPTDKTKELEGSMDYAVQLRVDLKGFKPPIWRRVLVPFKYTLADLHEIIQNCFEWESEHLYLFTADGFLFEPAEMNIDDFWDEDNASYNPSEVTVGEIFTRFNTVDYIYDFGDDWQHTIKCEDILPVTKLEQNFKKVDTSHLPVCVTGRQDAPLEDSRGEGEFAPFDLDKINAKLAKL</sequence>
<name>A0AAN4UCH1_9ENTE</name>
<dbReference type="EMBL" id="BKBO01000028">
    <property type="protein sequence ID" value="GEQ49896.1"/>
    <property type="molecule type" value="Genomic_DNA"/>
</dbReference>
<proteinExistence type="predicted"/>